<evidence type="ECO:0000256" key="2">
    <source>
        <dbReference type="ARBA" id="ARBA00022737"/>
    </source>
</evidence>
<dbReference type="SUPFAM" id="SSF52540">
    <property type="entry name" value="P-loop containing nucleoside triphosphate hydrolases"/>
    <property type="match status" value="1"/>
</dbReference>
<dbReference type="EMBL" id="CAJMWZ010001064">
    <property type="protein sequence ID" value="CAE6431011.1"/>
    <property type="molecule type" value="Genomic_DNA"/>
</dbReference>
<evidence type="ECO:0000313" key="5">
    <source>
        <dbReference type="Proteomes" id="UP000663850"/>
    </source>
</evidence>
<dbReference type="SMART" id="SM00220">
    <property type="entry name" value="S_TKc"/>
    <property type="match status" value="1"/>
</dbReference>
<dbReference type="AlphaFoldDB" id="A0A8H2XPY0"/>
<dbReference type="PROSITE" id="PS00108">
    <property type="entry name" value="PROTEIN_KINASE_ST"/>
    <property type="match status" value="1"/>
</dbReference>
<name>A0A8H2XPY0_9AGAM</name>
<protein>
    <recommendedName>
        <fullName evidence="3">Protein kinase domain-containing protein</fullName>
    </recommendedName>
</protein>
<sequence length="741" mass="81812">MESSVTARPDSDPPLLYVVPPTLQLEEACISGTRQSIFAIINNWLNSTDIASSKVLWLADISGSGKSAVARHVGYTMTQSNQLLCSFFFKRDIEHQASTLRVISSMARELARSDGPIAAEIAQAGLSSQGEGYVEAFHSQITAPLNRHPPKRSSLILIDALDESGAPAERAQFLNALVSEVPLLPSTVKIMLTGKPAQDIDDALNRLSTVTADDDDELEVYRLTFDVYGQDNRRDLRKYISHCFERIARLKRANGIPLPESWPSNQQRQSLVAHANGLFLWVTVAADYVACADDPERALEELLALQNRPNPEAAIDTLYKHILRSAEFNPDFNLPTYHDVLDLVLIAPNPMTIDEISITIRRDAAPTVWCLLPVLSSAPFVRVVHQSFREYVRDSQKCESRFLISRGTPAMEEAEMPRSPAQIKSRQNSLGNNRVYPGFPLPSLATVASYPEAEHLAPDVGDQINLGSISLHPAARGAFGDIWRAKHIDGREIAIKSIRLYGALASVGRHKLEKSSVKELTVWSKLKHPNVLSLLGICVLGGEIGMVSEWMPNGNVTEYAVNHPEVDKLKLNTDIAIGLAYLHNEGIIHGDLKGGNVVIAADGTARLVDFGLAKLTEETLKFSTTSTQRGTTRWMPHELMNPAEESKAVTTFASDIYALGMTFLEIYTGNPPFMEMRNDFQVMFAVIGGKLPQQPSSESASQLTDRMWKLMTWCWARDSKARPNATTVVAMVQSLRRGEGH</sequence>
<dbReference type="PANTHER" id="PTHR44329">
    <property type="entry name" value="SERINE/THREONINE-PROTEIN KINASE TNNI3K-RELATED"/>
    <property type="match status" value="1"/>
</dbReference>
<dbReference type="InterPro" id="IPR011009">
    <property type="entry name" value="Kinase-like_dom_sf"/>
</dbReference>
<dbReference type="InterPro" id="IPR008271">
    <property type="entry name" value="Ser/Thr_kinase_AS"/>
</dbReference>
<dbReference type="InterPro" id="IPR027417">
    <property type="entry name" value="P-loop_NTPase"/>
</dbReference>
<dbReference type="InterPro" id="IPR056884">
    <property type="entry name" value="NPHP3-like_N"/>
</dbReference>
<dbReference type="PANTHER" id="PTHR44329:SF214">
    <property type="entry name" value="PROTEIN KINASE DOMAIN-CONTAINING PROTEIN"/>
    <property type="match status" value="1"/>
</dbReference>
<comment type="caution">
    <text evidence="4">The sequence shown here is derived from an EMBL/GenBank/DDBJ whole genome shotgun (WGS) entry which is preliminary data.</text>
</comment>
<dbReference type="Pfam" id="PF24883">
    <property type="entry name" value="NPHP3_N"/>
    <property type="match status" value="1"/>
</dbReference>
<feature type="domain" description="Protein kinase" evidence="3">
    <location>
        <begin position="468"/>
        <end position="741"/>
    </location>
</feature>
<dbReference type="GO" id="GO:0005524">
    <property type="term" value="F:ATP binding"/>
    <property type="evidence" value="ECO:0007669"/>
    <property type="project" value="InterPro"/>
</dbReference>
<organism evidence="4 5">
    <name type="scientific">Rhizoctonia solani</name>
    <dbReference type="NCBI Taxonomy" id="456999"/>
    <lineage>
        <taxon>Eukaryota</taxon>
        <taxon>Fungi</taxon>
        <taxon>Dikarya</taxon>
        <taxon>Basidiomycota</taxon>
        <taxon>Agaricomycotina</taxon>
        <taxon>Agaricomycetes</taxon>
        <taxon>Cantharellales</taxon>
        <taxon>Ceratobasidiaceae</taxon>
        <taxon>Rhizoctonia</taxon>
    </lineage>
</organism>
<evidence type="ECO:0000313" key="4">
    <source>
        <dbReference type="EMBL" id="CAE6431011.1"/>
    </source>
</evidence>
<dbReference type="SUPFAM" id="SSF56112">
    <property type="entry name" value="Protein kinase-like (PK-like)"/>
    <property type="match status" value="1"/>
</dbReference>
<dbReference type="Proteomes" id="UP000663850">
    <property type="component" value="Unassembled WGS sequence"/>
</dbReference>
<comment type="similarity">
    <text evidence="1">Belongs to the protein kinase superfamily. TKL Ser/Thr protein kinase family. ROCO subfamily.</text>
</comment>
<dbReference type="InterPro" id="IPR051681">
    <property type="entry name" value="Ser/Thr_Kinases-Pseudokinases"/>
</dbReference>
<dbReference type="GO" id="GO:0004674">
    <property type="term" value="F:protein serine/threonine kinase activity"/>
    <property type="evidence" value="ECO:0007669"/>
    <property type="project" value="TreeGrafter"/>
</dbReference>
<reference evidence="4" key="1">
    <citation type="submission" date="2021-01" db="EMBL/GenBank/DDBJ databases">
        <authorList>
            <person name="Kaushik A."/>
        </authorList>
    </citation>
    <scope>NUCLEOTIDE SEQUENCE</scope>
    <source>
        <strain evidence="4">Type strain: AG8-Rh-89/</strain>
    </source>
</reference>
<dbReference type="Gene3D" id="1.10.510.10">
    <property type="entry name" value="Transferase(Phosphotransferase) domain 1"/>
    <property type="match status" value="1"/>
</dbReference>
<dbReference type="InterPro" id="IPR001245">
    <property type="entry name" value="Ser-Thr/Tyr_kinase_cat_dom"/>
</dbReference>
<accession>A0A8H2XPY0</accession>
<evidence type="ECO:0000256" key="1">
    <source>
        <dbReference type="ARBA" id="ARBA00008171"/>
    </source>
</evidence>
<gene>
    <name evidence="4" type="ORF">RDB_LOCUS19339</name>
</gene>
<evidence type="ECO:0000259" key="3">
    <source>
        <dbReference type="PROSITE" id="PS50011"/>
    </source>
</evidence>
<dbReference type="InterPro" id="IPR000719">
    <property type="entry name" value="Prot_kinase_dom"/>
</dbReference>
<dbReference type="Pfam" id="PF07714">
    <property type="entry name" value="PK_Tyr_Ser-Thr"/>
    <property type="match status" value="1"/>
</dbReference>
<keyword evidence="2" id="KW-0677">Repeat</keyword>
<dbReference type="PROSITE" id="PS50011">
    <property type="entry name" value="PROTEIN_KINASE_DOM"/>
    <property type="match status" value="1"/>
</dbReference>
<proteinExistence type="inferred from homology"/>